<name>A0A6J2XNT7_SITOR</name>
<evidence type="ECO:0000256" key="6">
    <source>
        <dbReference type="ARBA" id="ARBA00022496"/>
    </source>
</evidence>
<dbReference type="KEGG" id="soy:115879714"/>
<evidence type="ECO:0000256" key="5">
    <source>
        <dbReference type="ARBA" id="ARBA00022448"/>
    </source>
</evidence>
<dbReference type="EC" id="1.16.3.1" evidence="3"/>
<evidence type="ECO:0000313" key="13">
    <source>
        <dbReference type="Proteomes" id="UP000504635"/>
    </source>
</evidence>
<dbReference type="PROSITE" id="PS50810">
    <property type="entry name" value="FRATAXIN_2"/>
    <property type="match status" value="1"/>
</dbReference>
<dbReference type="InterPro" id="IPR002908">
    <property type="entry name" value="Frataxin/CyaY"/>
</dbReference>
<accession>A0A6J2XNT7</accession>
<evidence type="ECO:0000313" key="14">
    <source>
        <dbReference type="RefSeq" id="XP_030752535.1"/>
    </source>
</evidence>
<dbReference type="NCBIfam" id="TIGR03422">
    <property type="entry name" value="mito_frataxin"/>
    <property type="match status" value="1"/>
</dbReference>
<dbReference type="GO" id="GO:0004322">
    <property type="term" value="F:ferroxidase activity"/>
    <property type="evidence" value="ECO:0007669"/>
    <property type="project" value="UniProtKB-EC"/>
</dbReference>
<dbReference type="InterPro" id="IPR036524">
    <property type="entry name" value="Frataxin/CyaY_sf"/>
</dbReference>
<dbReference type="InterPro" id="IPR020895">
    <property type="entry name" value="Frataxin_CS"/>
</dbReference>
<keyword evidence="4" id="KW-0409">Iron storage</keyword>
<dbReference type="GO" id="GO:0005739">
    <property type="term" value="C:mitochondrion"/>
    <property type="evidence" value="ECO:0007669"/>
    <property type="project" value="UniProtKB-SubCell"/>
</dbReference>
<evidence type="ECO:0000256" key="4">
    <source>
        <dbReference type="ARBA" id="ARBA00022434"/>
    </source>
</evidence>
<dbReference type="GO" id="GO:0006826">
    <property type="term" value="P:iron ion transport"/>
    <property type="evidence" value="ECO:0007669"/>
    <property type="project" value="UniProtKB-KW"/>
</dbReference>
<keyword evidence="7" id="KW-0809">Transit peptide</keyword>
<dbReference type="RefSeq" id="XP_030752535.1">
    <property type="nucleotide sequence ID" value="XM_030896675.1"/>
</dbReference>
<keyword evidence="5" id="KW-0813">Transport</keyword>
<evidence type="ECO:0000256" key="3">
    <source>
        <dbReference type="ARBA" id="ARBA00013107"/>
    </source>
</evidence>
<dbReference type="GO" id="GO:0008199">
    <property type="term" value="F:ferric iron binding"/>
    <property type="evidence" value="ECO:0007669"/>
    <property type="project" value="InterPro"/>
</dbReference>
<keyword evidence="13" id="KW-1185">Reference proteome</keyword>
<evidence type="ECO:0000256" key="11">
    <source>
        <dbReference type="ARBA" id="ARBA00023128"/>
    </source>
</evidence>
<dbReference type="PANTHER" id="PTHR16821">
    <property type="entry name" value="FRATAXIN"/>
    <property type="match status" value="1"/>
</dbReference>
<evidence type="ECO:0000256" key="8">
    <source>
        <dbReference type="ARBA" id="ARBA00023002"/>
    </source>
</evidence>
<dbReference type="GeneID" id="115879714"/>
<dbReference type="GO" id="GO:0006879">
    <property type="term" value="P:intracellular iron ion homeostasis"/>
    <property type="evidence" value="ECO:0007669"/>
    <property type="project" value="UniProtKB-KW"/>
</dbReference>
<dbReference type="GO" id="GO:0034986">
    <property type="term" value="F:iron chaperone activity"/>
    <property type="evidence" value="ECO:0007669"/>
    <property type="project" value="TreeGrafter"/>
</dbReference>
<dbReference type="Pfam" id="PF01491">
    <property type="entry name" value="Frataxin_Cyay"/>
    <property type="match status" value="1"/>
</dbReference>
<organism evidence="13 14">
    <name type="scientific">Sitophilus oryzae</name>
    <name type="common">Rice weevil</name>
    <name type="synonym">Curculio oryzae</name>
    <dbReference type="NCBI Taxonomy" id="7048"/>
    <lineage>
        <taxon>Eukaryota</taxon>
        <taxon>Metazoa</taxon>
        <taxon>Ecdysozoa</taxon>
        <taxon>Arthropoda</taxon>
        <taxon>Hexapoda</taxon>
        <taxon>Insecta</taxon>
        <taxon>Pterygota</taxon>
        <taxon>Neoptera</taxon>
        <taxon>Endopterygota</taxon>
        <taxon>Coleoptera</taxon>
        <taxon>Polyphaga</taxon>
        <taxon>Cucujiformia</taxon>
        <taxon>Curculionidae</taxon>
        <taxon>Dryophthorinae</taxon>
        <taxon>Sitophilus</taxon>
    </lineage>
</organism>
<comment type="similarity">
    <text evidence="2">Belongs to the frataxin family.</text>
</comment>
<dbReference type="FunCoup" id="A0A6J2XNT7">
    <property type="interactions" value="656"/>
</dbReference>
<dbReference type="PANTHER" id="PTHR16821:SF2">
    <property type="entry name" value="FRATAXIN, MITOCHONDRIAL"/>
    <property type="match status" value="1"/>
</dbReference>
<reference evidence="14" key="1">
    <citation type="submission" date="2025-08" db="UniProtKB">
        <authorList>
            <consortium name="RefSeq"/>
        </authorList>
    </citation>
    <scope>IDENTIFICATION</scope>
    <source>
        <tissue evidence="14">Gonads</tissue>
    </source>
</reference>
<gene>
    <name evidence="14" type="primary">LOC115879714</name>
</gene>
<comment type="subcellular location">
    <subcellularLocation>
        <location evidence="1">Mitochondrion</location>
    </subcellularLocation>
</comment>
<keyword evidence="8" id="KW-0560">Oxidoreductase</keyword>
<protein>
    <recommendedName>
        <fullName evidence="3">ferroxidase</fullName>
        <ecNumber evidence="3">1.16.3.1</ecNumber>
    </recommendedName>
</protein>
<evidence type="ECO:0000256" key="2">
    <source>
        <dbReference type="ARBA" id="ARBA00008183"/>
    </source>
</evidence>
<dbReference type="PRINTS" id="PR00904">
    <property type="entry name" value="FRATAXIN"/>
</dbReference>
<proteinExistence type="inferred from homology"/>
<dbReference type="NCBIfam" id="TIGR03421">
    <property type="entry name" value="FeS_CyaY"/>
    <property type="match status" value="1"/>
</dbReference>
<dbReference type="OrthoDB" id="1897642at2759"/>
<dbReference type="GO" id="GO:0016226">
    <property type="term" value="P:iron-sulfur cluster assembly"/>
    <property type="evidence" value="ECO:0007669"/>
    <property type="project" value="InterPro"/>
</dbReference>
<dbReference type="SUPFAM" id="SSF55387">
    <property type="entry name" value="Frataxin/Nqo15-like"/>
    <property type="match status" value="1"/>
</dbReference>
<keyword evidence="11" id="KW-0496">Mitochondrion</keyword>
<evidence type="ECO:0000256" key="1">
    <source>
        <dbReference type="ARBA" id="ARBA00004173"/>
    </source>
</evidence>
<evidence type="ECO:0000256" key="7">
    <source>
        <dbReference type="ARBA" id="ARBA00022946"/>
    </source>
</evidence>
<keyword evidence="6" id="KW-0410">Iron transport</keyword>
<keyword evidence="10" id="KW-0406">Ion transport</keyword>
<dbReference type="PROSITE" id="PS01344">
    <property type="entry name" value="FRATAXIN_1"/>
    <property type="match status" value="1"/>
</dbReference>
<comment type="catalytic activity">
    <reaction evidence="12">
        <text>4 Fe(2+) + O2 + 4 H(+) = 4 Fe(3+) + 2 H2O</text>
        <dbReference type="Rhea" id="RHEA:11148"/>
        <dbReference type="ChEBI" id="CHEBI:15377"/>
        <dbReference type="ChEBI" id="CHEBI:15378"/>
        <dbReference type="ChEBI" id="CHEBI:15379"/>
        <dbReference type="ChEBI" id="CHEBI:29033"/>
        <dbReference type="ChEBI" id="CHEBI:29034"/>
        <dbReference type="EC" id="1.16.3.1"/>
    </reaction>
</comment>
<dbReference type="GO" id="GO:0008198">
    <property type="term" value="F:ferrous iron binding"/>
    <property type="evidence" value="ECO:0007669"/>
    <property type="project" value="TreeGrafter"/>
</dbReference>
<dbReference type="SMART" id="SM01219">
    <property type="entry name" value="Frataxin_Cyay"/>
    <property type="match status" value="1"/>
</dbReference>
<evidence type="ECO:0000256" key="12">
    <source>
        <dbReference type="ARBA" id="ARBA00047990"/>
    </source>
</evidence>
<sequence length="188" mass="21637">MSLLNRYLLRLLSKRKYNGSIQFNRTLSIANGSQHNIFQLIKLSQDKVIFKTDLKTCFYSVLSEEEDLVDTNTYDKVCEETLDSLAELFDEIVANESKFEKGDVVYGSGVLTIDLGNYGAYVINRQAPNRQIWLSSPTSGPKRYDYSVKNDCWIYKHDGKSLHHLLKLEFESLLGKELDLLKCKHSKL</sequence>
<evidence type="ECO:0000256" key="10">
    <source>
        <dbReference type="ARBA" id="ARBA00023065"/>
    </source>
</evidence>
<dbReference type="InterPro" id="IPR017789">
    <property type="entry name" value="Frataxin"/>
</dbReference>
<dbReference type="AlphaFoldDB" id="A0A6J2XNT7"/>
<evidence type="ECO:0000256" key="9">
    <source>
        <dbReference type="ARBA" id="ARBA00023004"/>
    </source>
</evidence>
<keyword evidence="9" id="KW-0408">Iron</keyword>
<dbReference type="InParanoid" id="A0A6J2XNT7"/>
<dbReference type="Gene3D" id="3.30.920.10">
    <property type="entry name" value="Frataxin/CyaY"/>
    <property type="match status" value="1"/>
</dbReference>
<dbReference type="Proteomes" id="UP000504635">
    <property type="component" value="Unplaced"/>
</dbReference>
<dbReference type="GO" id="GO:0051537">
    <property type="term" value="F:2 iron, 2 sulfur cluster binding"/>
    <property type="evidence" value="ECO:0007669"/>
    <property type="project" value="TreeGrafter"/>
</dbReference>